<feature type="transmembrane region" description="Helical" evidence="5">
    <location>
        <begin position="366"/>
        <end position="387"/>
    </location>
</feature>
<reference evidence="7 8" key="1">
    <citation type="submission" date="2015-04" db="EMBL/GenBank/DDBJ databases">
        <authorList>
            <person name="Syromyatnikov M.Y."/>
            <person name="Popov V.N."/>
        </authorList>
    </citation>
    <scope>NUCLEOTIDE SEQUENCE [LARGE SCALE GENOMIC DNA]</scope>
</reference>
<comment type="subcellular location">
    <subcellularLocation>
        <location evidence="1">Membrane</location>
        <topology evidence="1">Multi-pass membrane protein</topology>
    </subcellularLocation>
</comment>
<feature type="transmembrane region" description="Helical" evidence="5">
    <location>
        <begin position="539"/>
        <end position="559"/>
    </location>
</feature>
<feature type="transmembrane region" description="Helical" evidence="5">
    <location>
        <begin position="92"/>
        <end position="113"/>
    </location>
</feature>
<dbReference type="GO" id="GO:0000064">
    <property type="term" value="F:L-ornithine transmembrane transporter activity"/>
    <property type="evidence" value="ECO:0007669"/>
    <property type="project" value="TreeGrafter"/>
</dbReference>
<organism evidence="7 8">
    <name type="scientific">Clunio marinus</name>
    <dbReference type="NCBI Taxonomy" id="568069"/>
    <lineage>
        <taxon>Eukaryota</taxon>
        <taxon>Metazoa</taxon>
        <taxon>Ecdysozoa</taxon>
        <taxon>Arthropoda</taxon>
        <taxon>Hexapoda</taxon>
        <taxon>Insecta</taxon>
        <taxon>Pterygota</taxon>
        <taxon>Neoptera</taxon>
        <taxon>Endopterygota</taxon>
        <taxon>Diptera</taxon>
        <taxon>Nematocera</taxon>
        <taxon>Chironomoidea</taxon>
        <taxon>Chironomidae</taxon>
        <taxon>Clunio</taxon>
    </lineage>
</organism>
<dbReference type="GO" id="GO:0005886">
    <property type="term" value="C:plasma membrane"/>
    <property type="evidence" value="ECO:0007669"/>
    <property type="project" value="TreeGrafter"/>
</dbReference>
<feature type="transmembrane region" description="Helical" evidence="5">
    <location>
        <begin position="393"/>
        <end position="414"/>
    </location>
</feature>
<dbReference type="AlphaFoldDB" id="A0A1J1HMV0"/>
<dbReference type="InterPro" id="IPR002293">
    <property type="entry name" value="AA/rel_permease1"/>
</dbReference>
<keyword evidence="4 5" id="KW-0472">Membrane</keyword>
<dbReference type="PANTHER" id="PTHR43243">
    <property type="entry name" value="INNER MEMBRANE TRANSPORTER YGJI-RELATED"/>
    <property type="match status" value="1"/>
</dbReference>
<proteinExistence type="predicted"/>
<feature type="transmembrane region" description="Helical" evidence="5">
    <location>
        <begin position="32"/>
        <end position="54"/>
    </location>
</feature>
<feature type="transmembrane region" description="Helical" evidence="5">
    <location>
        <begin position="479"/>
        <end position="498"/>
    </location>
</feature>
<feature type="transmembrane region" description="Helical" evidence="5">
    <location>
        <begin position="229"/>
        <end position="249"/>
    </location>
</feature>
<evidence type="ECO:0000256" key="2">
    <source>
        <dbReference type="ARBA" id="ARBA00022692"/>
    </source>
</evidence>
<gene>
    <name evidence="7" type="ORF">CLUMA_CG003034</name>
</gene>
<dbReference type="GO" id="GO:0015189">
    <property type="term" value="F:L-lysine transmembrane transporter activity"/>
    <property type="evidence" value="ECO:0007669"/>
    <property type="project" value="TreeGrafter"/>
</dbReference>
<dbReference type="Pfam" id="PF13906">
    <property type="entry name" value="AA_permease_C"/>
    <property type="match status" value="1"/>
</dbReference>
<keyword evidence="3 5" id="KW-1133">Transmembrane helix</keyword>
<dbReference type="PIRSF" id="PIRSF006060">
    <property type="entry name" value="AA_transporter"/>
    <property type="match status" value="1"/>
</dbReference>
<feature type="transmembrane region" description="Helical" evidence="5">
    <location>
        <begin position="453"/>
        <end position="473"/>
    </location>
</feature>
<evidence type="ECO:0000256" key="4">
    <source>
        <dbReference type="ARBA" id="ARBA00023136"/>
    </source>
</evidence>
<dbReference type="STRING" id="568069.A0A1J1HMV0"/>
<evidence type="ECO:0000313" key="7">
    <source>
        <dbReference type="EMBL" id="CRK89275.1"/>
    </source>
</evidence>
<feature type="transmembrane region" description="Helical" evidence="5">
    <location>
        <begin position="184"/>
        <end position="204"/>
    </location>
</feature>
<protein>
    <submittedName>
        <fullName evidence="7">CLUMA_CG003034, isoform A</fullName>
    </submittedName>
</protein>
<accession>A0A1J1HMV0</accession>
<dbReference type="GO" id="GO:0061459">
    <property type="term" value="F:L-arginine transmembrane transporter activity"/>
    <property type="evidence" value="ECO:0007669"/>
    <property type="project" value="TreeGrafter"/>
</dbReference>
<evidence type="ECO:0000256" key="1">
    <source>
        <dbReference type="ARBA" id="ARBA00004141"/>
    </source>
</evidence>
<feature type="transmembrane region" description="Helical" evidence="5">
    <location>
        <begin position="270"/>
        <end position="297"/>
    </location>
</feature>
<feature type="domain" description="Cationic amino acid transporter C-terminal" evidence="6">
    <location>
        <begin position="512"/>
        <end position="562"/>
    </location>
</feature>
<keyword evidence="2 5" id="KW-0812">Transmembrane</keyword>
<dbReference type="Pfam" id="PF13520">
    <property type="entry name" value="AA_permease_2"/>
    <property type="match status" value="1"/>
</dbReference>
<dbReference type="Proteomes" id="UP000183832">
    <property type="component" value="Unassembled WGS sequence"/>
</dbReference>
<evidence type="ECO:0000259" key="6">
    <source>
        <dbReference type="Pfam" id="PF13906"/>
    </source>
</evidence>
<dbReference type="PANTHER" id="PTHR43243:SF95">
    <property type="entry name" value="LD37241P"/>
    <property type="match status" value="1"/>
</dbReference>
<dbReference type="InterPro" id="IPR029485">
    <property type="entry name" value="CAT_C"/>
</dbReference>
<sequence>MMSRLWNALTRKKRNEADAESQLARVLNLFDLTALGVGSTLGLGVYVLAGSVAYEQAGPAVTISFLIAAIASAFAGLCYAEFAARVPKAGSAYVYSYVSVGEFVAFTIGWNLILEYVIGTSSVARGLSGYIDSLLDKRMGNFWREMFPIDVDFLAEYPDFFSFVIVLILAVILAIGVKESSMLNNIFTCVNLVTVSIVLIAGGIKSNPANWAIAKEDIPEGVRGGEGGFMPYGIAGIMAGAAKCFYGFVGFDCVATTGEEAKNPKRNIPLAIVISLIIIFFAYFGISTVLTMMWPYYDQNPEAPFPYVFDQIGWIEIKWIVSIGAIFALCTSLLGAMFPLPRVLYAMGSDGIIFKFMKRVHPKSKTPLLATLLSGLLAASMALIFNLHQLIDMMSIGTLLAYTIVAICVLVLHYDAPNTISGQSDITSSNVTTIIRQITNFKFTKQPNNLSSAIVKVGVVAFCLLSIGLCSILKFSLDYVTFSLLIIVIAAMILTILVMSRQPKDESVELSFKVPFVPVLPCLSILINLYLMFQLDQNTWIRFAVWLLIGYCIYFTYGIRKSTEGKLARESIEFTKPPLSTESSKISTITDRYRAINDE</sequence>
<dbReference type="OrthoDB" id="3900342at2759"/>
<dbReference type="Gene3D" id="1.20.1740.10">
    <property type="entry name" value="Amino acid/polyamine transporter I"/>
    <property type="match status" value="2"/>
</dbReference>
<feature type="transmembrane region" description="Helical" evidence="5">
    <location>
        <begin position="60"/>
        <end position="80"/>
    </location>
</feature>
<name>A0A1J1HMV0_9DIPT</name>
<feature type="transmembrane region" description="Helical" evidence="5">
    <location>
        <begin position="317"/>
        <end position="345"/>
    </location>
</feature>
<dbReference type="GO" id="GO:0097638">
    <property type="term" value="P:L-arginine import across plasma membrane"/>
    <property type="evidence" value="ECO:0007669"/>
    <property type="project" value="TreeGrafter"/>
</dbReference>
<dbReference type="EMBL" id="CVRI01000011">
    <property type="protein sequence ID" value="CRK89275.1"/>
    <property type="molecule type" value="Genomic_DNA"/>
</dbReference>
<evidence type="ECO:0000256" key="5">
    <source>
        <dbReference type="SAM" id="Phobius"/>
    </source>
</evidence>
<dbReference type="FunFam" id="1.20.1740.10:FF:000010">
    <property type="entry name" value="probable cationic amino acid transporter"/>
    <property type="match status" value="1"/>
</dbReference>
<evidence type="ECO:0000313" key="8">
    <source>
        <dbReference type="Proteomes" id="UP000183832"/>
    </source>
</evidence>
<feature type="transmembrane region" description="Helical" evidence="5">
    <location>
        <begin position="510"/>
        <end position="533"/>
    </location>
</feature>
<feature type="transmembrane region" description="Helical" evidence="5">
    <location>
        <begin position="160"/>
        <end position="177"/>
    </location>
</feature>
<evidence type="ECO:0000256" key="3">
    <source>
        <dbReference type="ARBA" id="ARBA00022989"/>
    </source>
</evidence>
<keyword evidence="8" id="KW-1185">Reference proteome</keyword>